<dbReference type="InterPro" id="IPR017853">
    <property type="entry name" value="GH"/>
</dbReference>
<gene>
    <name evidence="1" type="ORF">CSB45_08505</name>
</gene>
<protein>
    <submittedName>
        <fullName evidence="1">Uncharacterized protein</fullName>
    </submittedName>
</protein>
<evidence type="ECO:0000313" key="1">
    <source>
        <dbReference type="EMBL" id="PID57257.1"/>
    </source>
</evidence>
<dbReference type="SUPFAM" id="SSF51445">
    <property type="entry name" value="(Trans)glycosidases"/>
    <property type="match status" value="1"/>
</dbReference>
<accession>A0A2G6E5N9</accession>
<organism evidence="1 2">
    <name type="scientific">candidate division KSB3 bacterium</name>
    <dbReference type="NCBI Taxonomy" id="2044937"/>
    <lineage>
        <taxon>Bacteria</taxon>
        <taxon>candidate division KSB3</taxon>
    </lineage>
</organism>
<comment type="caution">
    <text evidence="1">The sequence shown here is derived from an EMBL/GenBank/DDBJ whole genome shotgun (WGS) entry which is preliminary data.</text>
</comment>
<proteinExistence type="predicted"/>
<dbReference type="SUPFAM" id="SSF49344">
    <property type="entry name" value="CBD9-like"/>
    <property type="match status" value="1"/>
</dbReference>
<evidence type="ECO:0000313" key="2">
    <source>
        <dbReference type="Proteomes" id="UP000229740"/>
    </source>
</evidence>
<dbReference type="Gene3D" id="3.20.20.80">
    <property type="entry name" value="Glycosidases"/>
    <property type="match status" value="1"/>
</dbReference>
<sequence length="1306" mass="149363">MTYCEQRAAGQFTLSRSSSHDMPRMHGALSYALGLLLGLLLPFQTLAHENPKLAATARFVQEGTFDPRILSEDELLTELRAVYGRESNREKKKSQAHSLLSLKWRRLWESNWEMAAEHVLLCDPLDEIFQTDERWQWSPPLENPFDTGRRAQRLHYSRAENGVARHRVQGVFPMLLPVNGSLEQDVYFPNGQVPNQISIRVETIYVGRRHETSSFVQAYWTTQEMQVFNTENRPESFWAGTLKPDPEHPAWQRLHVDLLDLGLCGRDRSILGVEFSVSGGEAWFGPTLLRRPPVEVRGVRPYNLFFDNEPLKFNVETHNFSSQTQEYRLDVRVSNYQGSGLVHSTYSLVLPPHKSTLTQFTVPPGPSRYYVLEYRLRQQGQVIYEGHSSAAVIVPNSTGRKAQTKFGMMYWDPPGQDMLRLYQQLGVKHIVTFPRKEELYLFDPHSFDVMPMIWALPEGNAKEEEQLRKQVEPYLKAGQRIFSNFWETDLRVPADMFAPHMQRFYEILKQLEPAATVGIGGMAWCNVAYLAQLIDVAKKIGHFFDFVAVMSYITPSPPEYSGLDQESDALLGLLESQKDKVTELWNVEWSYFDSLNLDRGVWQNTSLRRENWIPYYIRHHLFGFSSGMDRMIPGSPFYAGRMPLSKNYGHSMILGRNSLFRYDLSPLPLLPAYSTMTRMLEGKSFVRSLSTHPDIFCHLYTAYDDSYKPLKSARNILAFWTPFEGKNIRLKVPQTLSDLHKTPFHVLNMLGEISSLQSCHGELELHLSPEPQYLLLPDAAPEELDALDIVYDDPMLTLSPKSIELGPGHSQTAVLTCQIFNPGSHALRGQLRIALPDGMKLLSSKIRYADEIGRLLAEKMLTQTRRDAEAPALYLGRNRSAELRIEIQYPGRIRRKSYYEEYEITQQPSARLLVELYSDQDRIAWSESAVHQLPPLSLRMRPVLSQKDDVQHPRLKIQLTNHSSEARQGRMELLSHAMLLPTPSVFQFALDPGETQEFDCSIQGEPALGRDYIRETVDTHLQRRNQQVTLGEKQPFPLDHHQKAFGYLISHGIGEGYVIEALVHDQFGNEQRIGRGWAFRPAVRANNALVIDGRFDEWDKASPLFVHPEGRLGGLTFFAEMYGRKMQWEGLDDFSSAWQMMWDEHYLYLAVKVFDDRIVPQHMLGKTFWNGDSISLQIDPVPEVTDLSLLPRPRDLRTIHTFDIGLSRSGPQIRRKHAAAGHDSGPVSGAKLAIQTRSDAVAYEVAIPWEELSPLRPYAGAWMGCSLVFYEDDGHGRETKSQWFGGSNGNGLAREPRLMGDVHFVQ</sequence>
<dbReference type="EMBL" id="PDPS01000028">
    <property type="protein sequence ID" value="PID57257.1"/>
    <property type="molecule type" value="Genomic_DNA"/>
</dbReference>
<dbReference type="Proteomes" id="UP000229740">
    <property type="component" value="Unassembled WGS sequence"/>
</dbReference>
<name>A0A2G6E5N9_9BACT</name>
<reference evidence="1 2" key="1">
    <citation type="submission" date="2017-10" db="EMBL/GenBank/DDBJ databases">
        <title>Novel microbial diversity and functional potential in the marine mammal oral microbiome.</title>
        <authorList>
            <person name="Dudek N.K."/>
            <person name="Sun C.L."/>
            <person name="Burstein D."/>
            <person name="Kantor R.S."/>
            <person name="Aliaga Goltsman D.S."/>
            <person name="Bik E.M."/>
            <person name="Thomas B.C."/>
            <person name="Banfield J.F."/>
            <person name="Relman D.A."/>
        </authorList>
    </citation>
    <scope>NUCLEOTIDE SEQUENCE [LARGE SCALE GENOMIC DNA]</scope>
    <source>
        <strain evidence="1">DOLZORAL124_49_17</strain>
    </source>
</reference>
<dbReference type="Gene3D" id="2.60.40.1190">
    <property type="match status" value="1"/>
</dbReference>